<dbReference type="InterPro" id="IPR036388">
    <property type="entry name" value="WH-like_DNA-bd_sf"/>
</dbReference>
<dbReference type="PANTHER" id="PTHR39515:SF2">
    <property type="entry name" value="HTH-TYPE TRANSCRIPTIONAL REGULATOR RV0880"/>
    <property type="match status" value="1"/>
</dbReference>
<dbReference type="PANTHER" id="PTHR39515">
    <property type="entry name" value="CONSERVED PROTEIN"/>
    <property type="match status" value="1"/>
</dbReference>
<evidence type="ECO:0000259" key="1">
    <source>
        <dbReference type="PROSITE" id="PS50995"/>
    </source>
</evidence>
<name>A0ABN1V0R2_9ACTN</name>
<proteinExistence type="predicted"/>
<protein>
    <recommendedName>
        <fullName evidence="1">HTH marR-type domain-containing protein</fullName>
    </recommendedName>
</protein>
<dbReference type="RefSeq" id="WP_344280849.1">
    <property type="nucleotide sequence ID" value="NZ_BAAAKV010000050.1"/>
</dbReference>
<sequence>MDASDSVGDGALLREARELTPALYALGRVLRLRGAEEAGLTPLPPSDLDVLRHVLDTPGVGVGAVAQALGLHSSNVSTTVRGLVARGLIRREPDPHDRRAVRLHPTMGAVQGMAKIEEAWSEIFADALATLPEDDRAALFAAVPALSSLASSLRARRG</sequence>
<dbReference type="Proteomes" id="UP001501371">
    <property type="component" value="Unassembled WGS sequence"/>
</dbReference>
<feature type="domain" description="HTH marR-type" evidence="1">
    <location>
        <begin position="16"/>
        <end position="148"/>
    </location>
</feature>
<dbReference type="SUPFAM" id="SSF46785">
    <property type="entry name" value="Winged helix' DNA-binding domain"/>
    <property type="match status" value="1"/>
</dbReference>
<dbReference type="InterPro" id="IPR052526">
    <property type="entry name" value="HTH-type_Bedaq_tolerance"/>
</dbReference>
<dbReference type="SMART" id="SM00347">
    <property type="entry name" value="HTH_MARR"/>
    <property type="match status" value="1"/>
</dbReference>
<dbReference type="InterPro" id="IPR000835">
    <property type="entry name" value="HTH_MarR-typ"/>
</dbReference>
<dbReference type="Gene3D" id="1.10.10.10">
    <property type="entry name" value="Winged helix-like DNA-binding domain superfamily/Winged helix DNA-binding domain"/>
    <property type="match status" value="1"/>
</dbReference>
<comment type="caution">
    <text evidence="2">The sequence shown here is derived from an EMBL/GenBank/DDBJ whole genome shotgun (WGS) entry which is preliminary data.</text>
</comment>
<organism evidence="2 3">
    <name type="scientific">Streptomyces hebeiensis</name>
    <dbReference type="NCBI Taxonomy" id="229486"/>
    <lineage>
        <taxon>Bacteria</taxon>
        <taxon>Bacillati</taxon>
        <taxon>Actinomycetota</taxon>
        <taxon>Actinomycetes</taxon>
        <taxon>Kitasatosporales</taxon>
        <taxon>Streptomycetaceae</taxon>
        <taxon>Streptomyces</taxon>
    </lineage>
</organism>
<keyword evidence="3" id="KW-1185">Reference proteome</keyword>
<reference evidence="2 3" key="1">
    <citation type="journal article" date="2019" name="Int. J. Syst. Evol. Microbiol.">
        <title>The Global Catalogue of Microorganisms (GCM) 10K type strain sequencing project: providing services to taxonomists for standard genome sequencing and annotation.</title>
        <authorList>
            <consortium name="The Broad Institute Genomics Platform"/>
            <consortium name="The Broad Institute Genome Sequencing Center for Infectious Disease"/>
            <person name="Wu L."/>
            <person name="Ma J."/>
        </authorList>
    </citation>
    <scope>NUCLEOTIDE SEQUENCE [LARGE SCALE GENOMIC DNA]</scope>
    <source>
        <strain evidence="2 3">JCM 12696</strain>
    </source>
</reference>
<dbReference type="PROSITE" id="PS50995">
    <property type="entry name" value="HTH_MARR_2"/>
    <property type="match status" value="1"/>
</dbReference>
<evidence type="ECO:0000313" key="2">
    <source>
        <dbReference type="EMBL" id="GAA1186150.1"/>
    </source>
</evidence>
<gene>
    <name evidence="2" type="ORF">GCM10009654_49670</name>
</gene>
<dbReference type="EMBL" id="BAAAKV010000050">
    <property type="protein sequence ID" value="GAA1186150.1"/>
    <property type="molecule type" value="Genomic_DNA"/>
</dbReference>
<accession>A0ABN1V0R2</accession>
<evidence type="ECO:0000313" key="3">
    <source>
        <dbReference type="Proteomes" id="UP001501371"/>
    </source>
</evidence>
<dbReference type="Pfam" id="PF12802">
    <property type="entry name" value="MarR_2"/>
    <property type="match status" value="1"/>
</dbReference>
<dbReference type="InterPro" id="IPR036390">
    <property type="entry name" value="WH_DNA-bd_sf"/>
</dbReference>